<dbReference type="SMART" id="SM00159">
    <property type="entry name" value="PTX"/>
    <property type="match status" value="1"/>
</dbReference>
<feature type="transmembrane region" description="Helical" evidence="15">
    <location>
        <begin position="705"/>
        <end position="728"/>
    </location>
</feature>
<gene>
    <name evidence="19" type="ORF">Baya_9554</name>
</gene>
<proteinExistence type="inferred from homology"/>
<dbReference type="InterPro" id="IPR013320">
    <property type="entry name" value="ConA-like_dom_sf"/>
</dbReference>
<keyword evidence="9 15" id="KW-1133">Transmembrane helix</keyword>
<feature type="transmembrane region" description="Helical" evidence="15">
    <location>
        <begin position="912"/>
        <end position="938"/>
    </location>
</feature>
<feature type="compositionally biased region" description="Basic and acidic residues" evidence="14">
    <location>
        <begin position="181"/>
        <end position="194"/>
    </location>
</feature>
<feature type="compositionally biased region" description="Basic residues" evidence="14">
    <location>
        <begin position="282"/>
        <end position="292"/>
    </location>
</feature>
<dbReference type="GO" id="GO:0016323">
    <property type="term" value="C:basolateral plasma membrane"/>
    <property type="evidence" value="ECO:0007669"/>
    <property type="project" value="TreeGrafter"/>
</dbReference>
<dbReference type="PROSITE" id="PS00217">
    <property type="entry name" value="SUGAR_TRANSPORT_2"/>
    <property type="match status" value="1"/>
</dbReference>
<evidence type="ECO:0000256" key="7">
    <source>
        <dbReference type="ARBA" id="ARBA00022692"/>
    </source>
</evidence>
<dbReference type="GO" id="GO:0016324">
    <property type="term" value="C:apical plasma membrane"/>
    <property type="evidence" value="ECO:0007669"/>
    <property type="project" value="TreeGrafter"/>
</dbReference>
<dbReference type="AlphaFoldDB" id="A0A556U8N2"/>
<feature type="signal peptide" evidence="16">
    <location>
        <begin position="1"/>
        <end position="23"/>
    </location>
</feature>
<organism evidence="19 20">
    <name type="scientific">Bagarius yarrelli</name>
    <name type="common">Goonch</name>
    <name type="synonym">Bagrus yarrelli</name>
    <dbReference type="NCBI Taxonomy" id="175774"/>
    <lineage>
        <taxon>Eukaryota</taxon>
        <taxon>Metazoa</taxon>
        <taxon>Chordata</taxon>
        <taxon>Craniata</taxon>
        <taxon>Vertebrata</taxon>
        <taxon>Euteleostomi</taxon>
        <taxon>Actinopterygii</taxon>
        <taxon>Neopterygii</taxon>
        <taxon>Teleostei</taxon>
        <taxon>Ostariophysi</taxon>
        <taxon>Siluriformes</taxon>
        <taxon>Sisoridae</taxon>
        <taxon>Sisorinae</taxon>
        <taxon>Bagarius</taxon>
    </lineage>
</organism>
<dbReference type="PROSITE" id="PS00216">
    <property type="entry name" value="SUGAR_TRANSPORT_1"/>
    <property type="match status" value="1"/>
</dbReference>
<dbReference type="Pfam" id="PF00354">
    <property type="entry name" value="Pentaxin"/>
    <property type="match status" value="1"/>
</dbReference>
<evidence type="ECO:0000259" key="17">
    <source>
        <dbReference type="PROSITE" id="PS50850"/>
    </source>
</evidence>
<evidence type="ECO:0000256" key="4">
    <source>
        <dbReference type="ARBA" id="ARBA00022448"/>
    </source>
</evidence>
<evidence type="ECO:0000259" key="18">
    <source>
        <dbReference type="PROSITE" id="PS51828"/>
    </source>
</evidence>
<dbReference type="InterPro" id="IPR045263">
    <property type="entry name" value="GLUT"/>
</dbReference>
<feature type="region of interest" description="Disordered" evidence="14">
    <location>
        <begin position="148"/>
        <end position="196"/>
    </location>
</feature>
<feature type="compositionally biased region" description="Basic and acidic residues" evidence="14">
    <location>
        <begin position="163"/>
        <end position="173"/>
    </location>
</feature>
<feature type="transmembrane region" description="Helical" evidence="15">
    <location>
        <begin position="734"/>
        <end position="756"/>
    </location>
</feature>
<feature type="compositionally biased region" description="Polar residues" evidence="14">
    <location>
        <begin position="1078"/>
        <end position="1095"/>
    </location>
</feature>
<dbReference type="PROSITE" id="PS00289">
    <property type="entry name" value="PTX_1"/>
    <property type="match status" value="1"/>
</dbReference>
<feature type="compositionally biased region" description="Basic and acidic residues" evidence="14">
    <location>
        <begin position="246"/>
        <end position="281"/>
    </location>
</feature>
<feature type="transmembrane region" description="Helical" evidence="15">
    <location>
        <begin position="672"/>
        <end position="693"/>
    </location>
</feature>
<dbReference type="CDD" id="cd17431">
    <property type="entry name" value="MFS_GLUT_Class1"/>
    <property type="match status" value="1"/>
</dbReference>
<feature type="transmembrane region" description="Helical" evidence="15">
    <location>
        <begin position="884"/>
        <end position="906"/>
    </location>
</feature>
<dbReference type="InterPro" id="IPR001759">
    <property type="entry name" value="PTX_dom"/>
</dbReference>
<feature type="compositionally biased region" description="Basic and acidic residues" evidence="14">
    <location>
        <begin position="336"/>
        <end position="354"/>
    </location>
</feature>
<dbReference type="InterPro" id="IPR030476">
    <property type="entry name" value="Pentaxin_CS"/>
</dbReference>
<evidence type="ECO:0000256" key="11">
    <source>
        <dbReference type="ARBA" id="ARBA00023157"/>
    </source>
</evidence>
<dbReference type="Gene3D" id="2.60.120.200">
    <property type="match status" value="1"/>
</dbReference>
<dbReference type="GO" id="GO:0046323">
    <property type="term" value="P:D-glucose import"/>
    <property type="evidence" value="ECO:0007669"/>
    <property type="project" value="TreeGrafter"/>
</dbReference>
<dbReference type="InterPro" id="IPR005828">
    <property type="entry name" value="MFS_sugar_transport-like"/>
</dbReference>
<dbReference type="Gene3D" id="1.20.1250.20">
    <property type="entry name" value="MFS general substrate transporter like domains"/>
    <property type="match status" value="1"/>
</dbReference>
<feature type="domain" description="Major facilitator superfamily (MFS) profile" evidence="17">
    <location>
        <begin position="564"/>
        <end position="1004"/>
    </location>
</feature>
<keyword evidence="8" id="KW-0106">Calcium</keyword>
<feature type="region of interest" description="Disordered" evidence="14">
    <location>
        <begin position="246"/>
        <end position="368"/>
    </location>
</feature>
<dbReference type="PRINTS" id="PR00895">
    <property type="entry name" value="PENTAXIN"/>
</dbReference>
<keyword evidence="6 19" id="KW-0762">Sugar transport</keyword>
<dbReference type="Pfam" id="PF00083">
    <property type="entry name" value="Sugar_tr"/>
    <property type="match status" value="1"/>
</dbReference>
<dbReference type="FunFam" id="1.20.1250.20:FF:000040">
    <property type="entry name" value="Solute carrier family 2, facilitated glucose transporter member 1"/>
    <property type="match status" value="1"/>
</dbReference>
<dbReference type="GO" id="GO:0055056">
    <property type="term" value="F:D-glucose transmembrane transporter activity"/>
    <property type="evidence" value="ECO:0007669"/>
    <property type="project" value="TreeGrafter"/>
</dbReference>
<dbReference type="Proteomes" id="UP000319801">
    <property type="component" value="Unassembled WGS sequence"/>
</dbReference>
<evidence type="ECO:0000256" key="5">
    <source>
        <dbReference type="ARBA" id="ARBA00022475"/>
    </source>
</evidence>
<feature type="domain" description="Pentraxin (PTX)" evidence="18">
    <location>
        <begin position="399"/>
        <end position="603"/>
    </location>
</feature>
<keyword evidence="10 15" id="KW-0472">Membrane</keyword>
<evidence type="ECO:0000256" key="16">
    <source>
        <dbReference type="SAM" id="SignalP"/>
    </source>
</evidence>
<sequence>MSRGICPFNSLLILSVLSSMALGNVPGVEYDWGAQPRLICIPLPADADPSCFPPAGVTHDASISGHNNDHGSSHSNGHGKGHFAGGLPNSPAGSSSRRGLSEEAKATILHLRENLVRQKETILDQRETIRELTAKLTLCEGFGRSVSGHHDERGHHASQHSSHLYDSDHHSDPHFPLGGYHNEHQRGKSMEKFSPEQAGKTLEALKERLENLQTRNSSSTYSSSLKDLLQRKINALEEQLHRHYGSHHEYDNHESHPGQRHRDNHHGDHHGDNHDDHDNNRHSGHYINHYHGHHYDRLSTNHEENGNDDHHEGHHNNHNDDHQDDLQDSQQNGQYENHHSEPHDGGHHGKSDHGHQRHNPSKSTPARAHGAYNKLDSVLSHLYQRSPETGNQKKPKNPDGFQIGFPMRTNYMYGRIKRTLLSEIFALTLCLWLKGGTGPGIGTPFSYSVPGQANELVLIEWGNSPMELLVNDKAVTLPLSLQDHKWHHVCVTWSTRDGVWEAYQNGVKRGSGENLSPWHPIKPGGVFILGQEQDTLGGRFDATQSFVGEMSDLQKEVTCYLLFSLATAVIGSLQFGYNTGVINAPEQKLRTFFNNTWMERYGKPIDPGVCTIVWSLAVAIFSVGGMVGSFSVGVLANKFGRRNSMFLVNILAVIGGGLMGFCTLFSSFEMVIAGRLVIGLFCGLFTGLTPMYVGEVSPTPLRGAFGTLHQLGVVVGILIAQVFGLEFLLGSDKLWPVLLALTVIPAVLQCFLLPFCPESPRYLLINLNKEEQARKALVRLRGCEDVSKDMQEMKEESVKMNMEKRVTIPELFRTAVYRQPLLIAVMLQLSQQLSGINAVFYYSTGIFESAGVTQPIYATIGAGIVNTVFTVVSLFLVERAGRRTLHLIGLGGMAVSALLMTITLLLDYLPSLNYVSIAAVFAFVAMFEMGPGPIPWFIVAELFSQGPRPAAMAVAGCSNWTANFLVGISFPKLKELCGPYVFIIFTVFLIFFFIFTFIRVPETKGRTFEEIAQVFSGAPPPSSTSPQEVDVVTVPSSTSKEKVPLVAAKSGAKETPSSSGKTEAGIGEEKSESATLPLVTSATEEKTNITLQESV</sequence>
<keyword evidence="5" id="KW-1003">Cell membrane</keyword>
<dbReference type="PANTHER" id="PTHR23503">
    <property type="entry name" value="SOLUTE CARRIER FAMILY 2"/>
    <property type="match status" value="1"/>
</dbReference>
<feature type="transmembrane region" description="Helical" evidence="15">
    <location>
        <begin position="646"/>
        <end position="666"/>
    </location>
</feature>
<feature type="transmembrane region" description="Helical" evidence="15">
    <location>
        <begin position="980"/>
        <end position="998"/>
    </location>
</feature>
<name>A0A556U8N2_BAGYA</name>
<dbReference type="InterPro" id="IPR005829">
    <property type="entry name" value="Sugar_transporter_CS"/>
</dbReference>
<keyword evidence="4" id="KW-0813">Transport</keyword>
<keyword evidence="20" id="KW-1185">Reference proteome</keyword>
<feature type="transmembrane region" description="Helical" evidence="15">
    <location>
        <begin position="856"/>
        <end position="877"/>
    </location>
</feature>
<keyword evidence="11" id="KW-1015">Disulfide bond</keyword>
<evidence type="ECO:0000256" key="10">
    <source>
        <dbReference type="ARBA" id="ARBA00023136"/>
    </source>
</evidence>
<dbReference type="GO" id="GO:0070837">
    <property type="term" value="P:dehydroascorbic acid transport"/>
    <property type="evidence" value="ECO:0007669"/>
    <property type="project" value="TreeGrafter"/>
</dbReference>
<dbReference type="PROSITE" id="PS51828">
    <property type="entry name" value="PTX_2"/>
    <property type="match status" value="1"/>
</dbReference>
<evidence type="ECO:0000256" key="2">
    <source>
        <dbReference type="ARBA" id="ARBA00004651"/>
    </source>
</evidence>
<reference evidence="19 20" key="1">
    <citation type="journal article" date="2019" name="Genome Biol. Evol.">
        <title>Whole-Genome Sequencing of the Giant Devil Catfish, Bagarius yarrelli.</title>
        <authorList>
            <person name="Jiang W."/>
            <person name="Lv Y."/>
            <person name="Cheng L."/>
            <person name="Yang K."/>
            <person name="Chao B."/>
            <person name="Wang X."/>
            <person name="Li Y."/>
            <person name="Pan X."/>
            <person name="You X."/>
            <person name="Zhang Y."/>
            <person name="Yang J."/>
            <person name="Li J."/>
            <person name="Zhang X."/>
            <person name="Liu S."/>
            <person name="Sun C."/>
            <person name="Yang J."/>
            <person name="Shi Q."/>
        </authorList>
    </citation>
    <scope>NUCLEOTIDE SEQUENCE [LARGE SCALE GENOMIC DNA]</scope>
    <source>
        <strain evidence="19">JWS20170419001</strain>
        <tissue evidence="19">Muscle</tissue>
    </source>
</reference>
<feature type="region of interest" description="Disordered" evidence="14">
    <location>
        <begin position="56"/>
        <end position="100"/>
    </location>
</feature>
<comment type="subcellular location">
    <subcellularLocation>
        <location evidence="2">Cell membrane</location>
        <topology evidence="2">Multi-pass membrane protein</topology>
    </subcellularLocation>
</comment>
<keyword evidence="12" id="KW-0325">Glycoprotein</keyword>
<evidence type="ECO:0000256" key="8">
    <source>
        <dbReference type="ARBA" id="ARBA00022837"/>
    </source>
</evidence>
<dbReference type="PANTHER" id="PTHR23503:SF91">
    <property type="entry name" value="SOLUTE CARRIER FAMILY 2, FACILITATED GLUCOSE TRANSPORTER MEMBER 3 ISOFORM X1"/>
    <property type="match status" value="1"/>
</dbReference>
<dbReference type="EMBL" id="VCAZ01000063">
    <property type="protein sequence ID" value="TSO05431.1"/>
    <property type="molecule type" value="Genomic_DNA"/>
</dbReference>
<keyword evidence="7 15" id="KW-0812">Transmembrane</keyword>
<dbReference type="NCBIfam" id="TIGR00879">
    <property type="entry name" value="SP"/>
    <property type="match status" value="1"/>
</dbReference>
<evidence type="ECO:0000256" key="14">
    <source>
        <dbReference type="SAM" id="MobiDB-lite"/>
    </source>
</evidence>
<feature type="region of interest" description="Disordered" evidence="14">
    <location>
        <begin position="1035"/>
        <end position="1095"/>
    </location>
</feature>
<dbReference type="SUPFAM" id="SSF49899">
    <property type="entry name" value="Concanavalin A-like lectins/glucanases"/>
    <property type="match status" value="1"/>
</dbReference>
<feature type="compositionally biased region" description="Basic and acidic residues" evidence="14">
    <location>
        <begin position="293"/>
        <end position="325"/>
    </location>
</feature>
<dbReference type="InterPro" id="IPR020846">
    <property type="entry name" value="MFS_dom"/>
</dbReference>
<comment type="catalytic activity">
    <reaction evidence="1">
        <text>D-glucose(out) = D-glucose(in)</text>
        <dbReference type="Rhea" id="RHEA:60376"/>
        <dbReference type="ChEBI" id="CHEBI:4167"/>
    </reaction>
</comment>
<evidence type="ECO:0000256" key="12">
    <source>
        <dbReference type="ARBA" id="ARBA00023180"/>
    </source>
</evidence>
<feature type="chain" id="PRO_5021803858" evidence="16">
    <location>
        <begin position="24"/>
        <end position="1095"/>
    </location>
</feature>
<dbReference type="SUPFAM" id="SSF103473">
    <property type="entry name" value="MFS general substrate transporter"/>
    <property type="match status" value="1"/>
</dbReference>
<evidence type="ECO:0000256" key="13">
    <source>
        <dbReference type="PROSITE-ProRule" id="PRU01172"/>
    </source>
</evidence>
<evidence type="ECO:0000313" key="20">
    <source>
        <dbReference type="Proteomes" id="UP000319801"/>
    </source>
</evidence>
<dbReference type="PROSITE" id="PS50850">
    <property type="entry name" value="MFS"/>
    <property type="match status" value="1"/>
</dbReference>
<evidence type="ECO:0000256" key="3">
    <source>
        <dbReference type="ARBA" id="ARBA00007004"/>
    </source>
</evidence>
<comment type="caution">
    <text evidence="13">Lacks conserved residue(s) required for the propagation of feature annotation.</text>
</comment>
<evidence type="ECO:0000256" key="9">
    <source>
        <dbReference type="ARBA" id="ARBA00022989"/>
    </source>
</evidence>
<accession>A0A556U8N2</accession>
<evidence type="ECO:0000256" key="15">
    <source>
        <dbReference type="SAM" id="Phobius"/>
    </source>
</evidence>
<dbReference type="InterPro" id="IPR036259">
    <property type="entry name" value="MFS_trans_sf"/>
</dbReference>
<evidence type="ECO:0000313" key="19">
    <source>
        <dbReference type="EMBL" id="TSO05431.1"/>
    </source>
</evidence>
<evidence type="ECO:0000256" key="6">
    <source>
        <dbReference type="ARBA" id="ARBA00022597"/>
    </source>
</evidence>
<dbReference type="OrthoDB" id="4540492at2759"/>
<evidence type="ECO:0000256" key="1">
    <source>
        <dbReference type="ARBA" id="ARBA00000618"/>
    </source>
</evidence>
<protein>
    <submittedName>
        <fullName evidence="19">Solute carrier family 2, facilitated glucose transporter member 1</fullName>
    </submittedName>
</protein>
<feature type="transmembrane region" description="Helical" evidence="15">
    <location>
        <begin position="612"/>
        <end position="634"/>
    </location>
</feature>
<dbReference type="FunFam" id="2.60.120.200:FF:000012">
    <property type="entry name" value="neuronal pentraxin receptor"/>
    <property type="match status" value="1"/>
</dbReference>
<comment type="caution">
    <text evidence="19">The sequence shown here is derived from an EMBL/GenBank/DDBJ whole genome shotgun (WGS) entry which is preliminary data.</text>
</comment>
<feature type="transmembrane region" description="Helical" evidence="15">
    <location>
        <begin position="821"/>
        <end position="844"/>
    </location>
</feature>
<comment type="similarity">
    <text evidence="3">Belongs to the major facilitator superfamily. Sugar transporter (TC 2.A.1.1) family. Glucose transporter subfamily.</text>
</comment>
<keyword evidence="16" id="KW-0732">Signal</keyword>
<dbReference type="GO" id="GO:0032868">
    <property type="term" value="P:response to insulin"/>
    <property type="evidence" value="ECO:0007669"/>
    <property type="project" value="TreeGrafter"/>
</dbReference>
<dbReference type="InterPro" id="IPR003663">
    <property type="entry name" value="Sugar/inositol_transpt"/>
</dbReference>